<accession>A0A9W6SS47</accession>
<evidence type="ECO:0000313" key="2">
    <source>
        <dbReference type="EMBL" id="GLZ80964.1"/>
    </source>
</evidence>
<organism evidence="2 3">
    <name type="scientific">Actinorhabdospora filicis</name>
    <dbReference type="NCBI Taxonomy" id="1785913"/>
    <lineage>
        <taxon>Bacteria</taxon>
        <taxon>Bacillati</taxon>
        <taxon>Actinomycetota</taxon>
        <taxon>Actinomycetes</taxon>
        <taxon>Micromonosporales</taxon>
        <taxon>Micromonosporaceae</taxon>
        <taxon>Actinorhabdospora</taxon>
    </lineage>
</organism>
<dbReference type="AlphaFoldDB" id="A0A9W6SS47"/>
<name>A0A9W6SS47_9ACTN</name>
<dbReference type="EMBL" id="BSTX01000004">
    <property type="protein sequence ID" value="GLZ80964.1"/>
    <property type="molecule type" value="Genomic_DNA"/>
</dbReference>
<dbReference type="PROSITE" id="PS51257">
    <property type="entry name" value="PROKAR_LIPOPROTEIN"/>
    <property type="match status" value="1"/>
</dbReference>
<keyword evidence="3" id="KW-1185">Reference proteome</keyword>
<gene>
    <name evidence="2" type="ORF">Afil01_57710</name>
</gene>
<evidence type="ECO:0008006" key="4">
    <source>
        <dbReference type="Google" id="ProtNLM"/>
    </source>
</evidence>
<dbReference type="RefSeq" id="WP_285666259.1">
    <property type="nucleotide sequence ID" value="NZ_BSTX01000004.1"/>
</dbReference>
<proteinExistence type="predicted"/>
<evidence type="ECO:0000313" key="3">
    <source>
        <dbReference type="Proteomes" id="UP001165079"/>
    </source>
</evidence>
<reference evidence="2" key="1">
    <citation type="submission" date="2023-03" db="EMBL/GenBank/DDBJ databases">
        <title>Actinorhabdospora filicis NBRC 111898.</title>
        <authorList>
            <person name="Ichikawa N."/>
            <person name="Sato H."/>
            <person name="Tonouchi N."/>
        </authorList>
    </citation>
    <scope>NUCLEOTIDE SEQUENCE</scope>
    <source>
        <strain evidence="2">NBRC 111898</strain>
    </source>
</reference>
<evidence type="ECO:0000256" key="1">
    <source>
        <dbReference type="SAM" id="SignalP"/>
    </source>
</evidence>
<feature type="chain" id="PRO_5040780467" description="Kazal-like domain-containing protein" evidence="1">
    <location>
        <begin position="21"/>
        <end position="67"/>
    </location>
</feature>
<dbReference type="Proteomes" id="UP001165079">
    <property type="component" value="Unassembled WGS sequence"/>
</dbReference>
<sequence length="67" mass="7019">MLRLADRLLAALIPAIGAGACVPNAGDYAYPSCGCGQGRMEYQRTCRVSCTGPLVSCTACYRTNSPC</sequence>
<protein>
    <recommendedName>
        <fullName evidence="4">Kazal-like domain-containing protein</fullName>
    </recommendedName>
</protein>
<comment type="caution">
    <text evidence="2">The sequence shown here is derived from an EMBL/GenBank/DDBJ whole genome shotgun (WGS) entry which is preliminary data.</text>
</comment>
<keyword evidence="1" id="KW-0732">Signal</keyword>
<feature type="signal peptide" evidence="1">
    <location>
        <begin position="1"/>
        <end position="20"/>
    </location>
</feature>